<gene>
    <name evidence="5" type="ORF">HNR13_003781</name>
</gene>
<dbReference type="InterPro" id="IPR010982">
    <property type="entry name" value="Lambda_DNA-bd_dom_sf"/>
</dbReference>
<dbReference type="AlphaFoldDB" id="A0A853D268"/>
<evidence type="ECO:0000259" key="4">
    <source>
        <dbReference type="PROSITE" id="PS50943"/>
    </source>
</evidence>
<evidence type="ECO:0000256" key="1">
    <source>
        <dbReference type="ARBA" id="ARBA00023015"/>
    </source>
</evidence>
<keyword evidence="2" id="KW-0238">DNA-binding</keyword>
<dbReference type="GO" id="GO:0003700">
    <property type="term" value="F:DNA-binding transcription factor activity"/>
    <property type="evidence" value="ECO:0007669"/>
    <property type="project" value="TreeGrafter"/>
</dbReference>
<dbReference type="RefSeq" id="WP_179608233.1">
    <property type="nucleotide sequence ID" value="NZ_BAABEH010000001.1"/>
</dbReference>
<dbReference type="CDD" id="cd00093">
    <property type="entry name" value="HTH_XRE"/>
    <property type="match status" value="1"/>
</dbReference>
<dbReference type="Gene3D" id="2.60.120.10">
    <property type="entry name" value="Jelly Rolls"/>
    <property type="match status" value="1"/>
</dbReference>
<dbReference type="InterPro" id="IPR050807">
    <property type="entry name" value="TransReg_Diox_bact_type"/>
</dbReference>
<dbReference type="InterPro" id="IPR014710">
    <property type="entry name" value="RmlC-like_jellyroll"/>
</dbReference>
<dbReference type="InterPro" id="IPR011051">
    <property type="entry name" value="RmlC_Cupin_sf"/>
</dbReference>
<dbReference type="Proteomes" id="UP000578352">
    <property type="component" value="Unassembled WGS sequence"/>
</dbReference>
<evidence type="ECO:0000256" key="2">
    <source>
        <dbReference type="ARBA" id="ARBA00023125"/>
    </source>
</evidence>
<dbReference type="InterPro" id="IPR001387">
    <property type="entry name" value="Cro/C1-type_HTH"/>
</dbReference>
<dbReference type="PANTHER" id="PTHR46797">
    <property type="entry name" value="HTH-TYPE TRANSCRIPTIONAL REGULATOR"/>
    <property type="match status" value="1"/>
</dbReference>
<keyword evidence="3" id="KW-0804">Transcription</keyword>
<dbReference type="SUPFAM" id="SSF47413">
    <property type="entry name" value="lambda repressor-like DNA-binding domains"/>
    <property type="match status" value="1"/>
</dbReference>
<comment type="caution">
    <text evidence="5">The sequence shown here is derived from an EMBL/GenBank/DDBJ whole genome shotgun (WGS) entry which is preliminary data.</text>
</comment>
<evidence type="ECO:0000256" key="3">
    <source>
        <dbReference type="ARBA" id="ARBA00023163"/>
    </source>
</evidence>
<reference evidence="5 6" key="1">
    <citation type="submission" date="2020-07" db="EMBL/GenBank/DDBJ databases">
        <title>Sequencing the genomes of 1000 actinobacteria strains.</title>
        <authorList>
            <person name="Klenk H.-P."/>
        </authorList>
    </citation>
    <scope>NUCLEOTIDE SEQUENCE [LARGE SCALE GENOMIC DNA]</scope>
    <source>
        <strain evidence="5 6">DSM 15165</strain>
    </source>
</reference>
<dbReference type="SUPFAM" id="SSF51182">
    <property type="entry name" value="RmlC-like cupins"/>
    <property type="match status" value="1"/>
</dbReference>
<organism evidence="5 6">
    <name type="scientific">Leifsonia shinshuensis</name>
    <dbReference type="NCBI Taxonomy" id="150026"/>
    <lineage>
        <taxon>Bacteria</taxon>
        <taxon>Bacillati</taxon>
        <taxon>Actinomycetota</taxon>
        <taxon>Actinomycetes</taxon>
        <taxon>Micrococcales</taxon>
        <taxon>Microbacteriaceae</taxon>
        <taxon>Leifsonia</taxon>
    </lineage>
</organism>
<dbReference type="SMART" id="SM00530">
    <property type="entry name" value="HTH_XRE"/>
    <property type="match status" value="1"/>
</dbReference>
<evidence type="ECO:0000313" key="6">
    <source>
        <dbReference type="Proteomes" id="UP000578352"/>
    </source>
</evidence>
<dbReference type="Pfam" id="PF01381">
    <property type="entry name" value="HTH_3"/>
    <property type="match status" value="1"/>
</dbReference>
<proteinExistence type="predicted"/>
<name>A0A853D268_9MICO</name>
<dbReference type="EMBL" id="JACCFL010000001">
    <property type="protein sequence ID" value="NYJ25494.1"/>
    <property type="molecule type" value="Genomic_DNA"/>
</dbReference>
<dbReference type="GO" id="GO:0005829">
    <property type="term" value="C:cytosol"/>
    <property type="evidence" value="ECO:0007669"/>
    <property type="project" value="TreeGrafter"/>
</dbReference>
<protein>
    <submittedName>
        <fullName evidence="5">Transcriptional regulator with XRE-family HTH domain</fullName>
    </submittedName>
</protein>
<sequence length="189" mass="20195">MQPGDTSVLAHLGENLRRLRRDRSLSQEALAQASGISRRTIINLEAGETNVSLVALDRLAGALGATFTDLVVAHVASEEHLDPAELDVAVWRGTATTSIGRLVGAVAARSEAQVLSWQLAPGERYDADPDPAGWHEIAVVLSGAVRLRLDAGGDLLLRHGDHAVFSSAQPYTYEPEGEEGARFLRIVVS</sequence>
<dbReference type="Gene3D" id="1.10.260.40">
    <property type="entry name" value="lambda repressor-like DNA-binding domains"/>
    <property type="match status" value="1"/>
</dbReference>
<accession>A0A853D268</accession>
<feature type="domain" description="HTH cro/C1-type" evidence="4">
    <location>
        <begin position="16"/>
        <end position="70"/>
    </location>
</feature>
<dbReference type="PROSITE" id="PS50943">
    <property type="entry name" value="HTH_CROC1"/>
    <property type="match status" value="1"/>
</dbReference>
<dbReference type="PANTHER" id="PTHR46797:SF23">
    <property type="entry name" value="HTH-TYPE TRANSCRIPTIONAL REGULATOR SUTR"/>
    <property type="match status" value="1"/>
</dbReference>
<keyword evidence="1" id="KW-0805">Transcription regulation</keyword>
<dbReference type="CDD" id="cd02209">
    <property type="entry name" value="cupin_XRE_C"/>
    <property type="match status" value="1"/>
</dbReference>
<evidence type="ECO:0000313" key="5">
    <source>
        <dbReference type="EMBL" id="NYJ25494.1"/>
    </source>
</evidence>
<dbReference type="GO" id="GO:0003677">
    <property type="term" value="F:DNA binding"/>
    <property type="evidence" value="ECO:0007669"/>
    <property type="project" value="UniProtKB-KW"/>
</dbReference>